<evidence type="ECO:0000256" key="2">
    <source>
        <dbReference type="ARBA" id="ARBA00023125"/>
    </source>
</evidence>
<organism evidence="6 7">
    <name type="scientific">Nocardioides nanhaiensis</name>
    <dbReference type="NCBI Taxonomy" id="1476871"/>
    <lineage>
        <taxon>Bacteria</taxon>
        <taxon>Bacillati</taxon>
        <taxon>Actinomycetota</taxon>
        <taxon>Actinomycetes</taxon>
        <taxon>Propionibacteriales</taxon>
        <taxon>Nocardioidaceae</taxon>
        <taxon>Nocardioides</taxon>
    </lineage>
</organism>
<dbReference type="PANTHER" id="PTHR47506:SF1">
    <property type="entry name" value="HTH-TYPE TRANSCRIPTIONAL REGULATOR YJDC"/>
    <property type="match status" value="1"/>
</dbReference>
<evidence type="ECO:0000313" key="6">
    <source>
        <dbReference type="EMBL" id="GAA4691801.1"/>
    </source>
</evidence>
<keyword evidence="2 4" id="KW-0238">DNA-binding</keyword>
<protein>
    <submittedName>
        <fullName evidence="6">TetR/AcrR family transcriptional regulator</fullName>
    </submittedName>
</protein>
<accession>A0ABP8WLC8</accession>
<dbReference type="SUPFAM" id="SSF48498">
    <property type="entry name" value="Tetracyclin repressor-like, C-terminal domain"/>
    <property type="match status" value="1"/>
</dbReference>
<proteinExistence type="predicted"/>
<comment type="caution">
    <text evidence="6">The sequence shown here is derived from an EMBL/GenBank/DDBJ whole genome shotgun (WGS) entry which is preliminary data.</text>
</comment>
<dbReference type="Gene3D" id="1.10.357.10">
    <property type="entry name" value="Tetracycline Repressor, domain 2"/>
    <property type="match status" value="1"/>
</dbReference>
<dbReference type="PRINTS" id="PR00455">
    <property type="entry name" value="HTHTETR"/>
</dbReference>
<dbReference type="Pfam" id="PF00440">
    <property type="entry name" value="TetR_N"/>
    <property type="match status" value="1"/>
</dbReference>
<dbReference type="Proteomes" id="UP001500621">
    <property type="component" value="Unassembled WGS sequence"/>
</dbReference>
<evidence type="ECO:0000256" key="4">
    <source>
        <dbReference type="PROSITE-ProRule" id="PRU00335"/>
    </source>
</evidence>
<dbReference type="RefSeq" id="WP_345267682.1">
    <property type="nucleotide sequence ID" value="NZ_BAABIM010000003.1"/>
</dbReference>
<evidence type="ECO:0000256" key="1">
    <source>
        <dbReference type="ARBA" id="ARBA00023015"/>
    </source>
</evidence>
<gene>
    <name evidence="6" type="ORF">GCM10023226_32150</name>
</gene>
<dbReference type="EMBL" id="BAABIM010000003">
    <property type="protein sequence ID" value="GAA4691801.1"/>
    <property type="molecule type" value="Genomic_DNA"/>
</dbReference>
<evidence type="ECO:0000256" key="3">
    <source>
        <dbReference type="ARBA" id="ARBA00023163"/>
    </source>
</evidence>
<sequence>MARSARPAAKDRLLDAAEQLFYERGIAATGVDAVLQRAGVAPATLYAHFAGKDHLVAAYLERRHARWRAAWDAALARTGEDPAARLLSVFDALEHFRADAVGDRGCAFLAAAVEVTDAGHPAHAWLLADTDLLRERLLHLAEQAGAADPQALAAELLLLYDGELAARSREAVRAGASRPDHGRTRRLAAAAVERHLTEV</sequence>
<keyword evidence="1" id="KW-0805">Transcription regulation</keyword>
<evidence type="ECO:0000313" key="7">
    <source>
        <dbReference type="Proteomes" id="UP001500621"/>
    </source>
</evidence>
<dbReference type="InterPro" id="IPR001647">
    <property type="entry name" value="HTH_TetR"/>
</dbReference>
<evidence type="ECO:0000259" key="5">
    <source>
        <dbReference type="PROSITE" id="PS50977"/>
    </source>
</evidence>
<feature type="domain" description="HTH tetR-type" evidence="5">
    <location>
        <begin position="7"/>
        <end position="67"/>
    </location>
</feature>
<dbReference type="PANTHER" id="PTHR47506">
    <property type="entry name" value="TRANSCRIPTIONAL REGULATORY PROTEIN"/>
    <property type="match status" value="1"/>
</dbReference>
<dbReference type="SUPFAM" id="SSF46689">
    <property type="entry name" value="Homeodomain-like"/>
    <property type="match status" value="1"/>
</dbReference>
<keyword evidence="3" id="KW-0804">Transcription</keyword>
<dbReference type="InterPro" id="IPR009057">
    <property type="entry name" value="Homeodomain-like_sf"/>
</dbReference>
<feature type="DNA-binding region" description="H-T-H motif" evidence="4">
    <location>
        <begin position="30"/>
        <end position="49"/>
    </location>
</feature>
<keyword evidence="7" id="KW-1185">Reference proteome</keyword>
<dbReference type="PROSITE" id="PS50977">
    <property type="entry name" value="HTH_TETR_2"/>
    <property type="match status" value="1"/>
</dbReference>
<name>A0ABP8WLC8_9ACTN</name>
<dbReference type="InterPro" id="IPR036271">
    <property type="entry name" value="Tet_transcr_reg_TetR-rel_C_sf"/>
</dbReference>
<reference evidence="7" key="1">
    <citation type="journal article" date="2019" name="Int. J. Syst. Evol. Microbiol.">
        <title>The Global Catalogue of Microorganisms (GCM) 10K type strain sequencing project: providing services to taxonomists for standard genome sequencing and annotation.</title>
        <authorList>
            <consortium name="The Broad Institute Genomics Platform"/>
            <consortium name="The Broad Institute Genome Sequencing Center for Infectious Disease"/>
            <person name="Wu L."/>
            <person name="Ma J."/>
        </authorList>
    </citation>
    <scope>NUCLEOTIDE SEQUENCE [LARGE SCALE GENOMIC DNA]</scope>
    <source>
        <strain evidence="7">JCM 18127</strain>
    </source>
</reference>